<proteinExistence type="predicted"/>
<dbReference type="Proteomes" id="UP000799439">
    <property type="component" value="Unassembled WGS sequence"/>
</dbReference>
<keyword evidence="2" id="KW-1185">Reference proteome</keyword>
<evidence type="ECO:0000313" key="2">
    <source>
        <dbReference type="Proteomes" id="UP000799439"/>
    </source>
</evidence>
<reference evidence="1" key="1">
    <citation type="journal article" date="2020" name="Stud. Mycol.">
        <title>101 Dothideomycetes genomes: a test case for predicting lifestyles and emergence of pathogens.</title>
        <authorList>
            <person name="Haridas S."/>
            <person name="Albert R."/>
            <person name="Binder M."/>
            <person name="Bloem J."/>
            <person name="Labutti K."/>
            <person name="Salamov A."/>
            <person name="Andreopoulos B."/>
            <person name="Baker S."/>
            <person name="Barry K."/>
            <person name="Bills G."/>
            <person name="Bluhm B."/>
            <person name="Cannon C."/>
            <person name="Castanera R."/>
            <person name="Culley D."/>
            <person name="Daum C."/>
            <person name="Ezra D."/>
            <person name="Gonzalez J."/>
            <person name="Henrissat B."/>
            <person name="Kuo A."/>
            <person name="Liang C."/>
            <person name="Lipzen A."/>
            <person name="Lutzoni F."/>
            <person name="Magnuson J."/>
            <person name="Mondo S."/>
            <person name="Nolan M."/>
            <person name="Ohm R."/>
            <person name="Pangilinan J."/>
            <person name="Park H.-J."/>
            <person name="Ramirez L."/>
            <person name="Alfaro M."/>
            <person name="Sun H."/>
            <person name="Tritt A."/>
            <person name="Yoshinaga Y."/>
            <person name="Zwiers L.-H."/>
            <person name="Turgeon B."/>
            <person name="Goodwin S."/>
            <person name="Spatafora J."/>
            <person name="Crous P."/>
            <person name="Grigoriev I."/>
        </authorList>
    </citation>
    <scope>NUCLEOTIDE SEQUENCE</scope>
    <source>
        <strain evidence="1">CBS 260.36</strain>
    </source>
</reference>
<name>A0A9P4MG88_9PEZI</name>
<dbReference type="EMBL" id="ML996085">
    <property type="protein sequence ID" value="KAF2153315.1"/>
    <property type="molecule type" value="Genomic_DNA"/>
</dbReference>
<sequence length="153" mass="17026">MRSLKDLLIPRALRTSYRTDADLLKFNDQMEKNLNRVRPAARAMGSPITDHHHALVQSFYTDRQFMTSSITDSVAFRRATLERAKGLLDLTKEMHARLQDIMAADMAALVNAEGSVIVVGACADLTTIEIVANDIEEWIPYLESLCPATPHAG</sequence>
<gene>
    <name evidence="1" type="ORF">K461DRAFT_267910</name>
</gene>
<organism evidence="1 2">
    <name type="scientific">Myriangium duriaei CBS 260.36</name>
    <dbReference type="NCBI Taxonomy" id="1168546"/>
    <lineage>
        <taxon>Eukaryota</taxon>
        <taxon>Fungi</taxon>
        <taxon>Dikarya</taxon>
        <taxon>Ascomycota</taxon>
        <taxon>Pezizomycotina</taxon>
        <taxon>Dothideomycetes</taxon>
        <taxon>Dothideomycetidae</taxon>
        <taxon>Myriangiales</taxon>
        <taxon>Myriangiaceae</taxon>
        <taxon>Myriangium</taxon>
    </lineage>
</organism>
<evidence type="ECO:0000313" key="1">
    <source>
        <dbReference type="EMBL" id="KAF2153315.1"/>
    </source>
</evidence>
<protein>
    <submittedName>
        <fullName evidence="1">Uncharacterized protein</fullName>
    </submittedName>
</protein>
<accession>A0A9P4MG88</accession>
<dbReference type="AlphaFoldDB" id="A0A9P4MG88"/>
<comment type="caution">
    <text evidence="1">The sequence shown here is derived from an EMBL/GenBank/DDBJ whole genome shotgun (WGS) entry which is preliminary data.</text>
</comment>